<dbReference type="EMBL" id="CAUYUJ010020371">
    <property type="protein sequence ID" value="CAK0897693.1"/>
    <property type="molecule type" value="Genomic_DNA"/>
</dbReference>
<feature type="compositionally biased region" description="Low complexity" evidence="3">
    <location>
        <begin position="661"/>
        <end position="675"/>
    </location>
</feature>
<evidence type="ECO:0000313" key="5">
    <source>
        <dbReference type="EMBL" id="CAK0897693.1"/>
    </source>
</evidence>
<feature type="region of interest" description="Disordered" evidence="3">
    <location>
        <begin position="25"/>
        <end position="50"/>
    </location>
</feature>
<gene>
    <name evidence="5" type="ORF">PCOR1329_LOCUS75797</name>
</gene>
<dbReference type="Pfam" id="PF13041">
    <property type="entry name" value="PPR_2"/>
    <property type="match status" value="2"/>
</dbReference>
<dbReference type="InterPro" id="IPR033443">
    <property type="entry name" value="PROP1-like_PPR_dom"/>
</dbReference>
<keyword evidence="1" id="KW-0677">Repeat</keyword>
<proteinExistence type="predicted"/>
<dbReference type="Pfam" id="PF01535">
    <property type="entry name" value="PPR"/>
    <property type="match status" value="1"/>
</dbReference>
<dbReference type="InterPro" id="IPR002885">
    <property type="entry name" value="PPR_rpt"/>
</dbReference>
<dbReference type="Proteomes" id="UP001189429">
    <property type="component" value="Unassembled WGS sequence"/>
</dbReference>
<reference evidence="5" key="1">
    <citation type="submission" date="2023-10" db="EMBL/GenBank/DDBJ databases">
        <authorList>
            <person name="Chen Y."/>
            <person name="Shah S."/>
            <person name="Dougan E. K."/>
            <person name="Thang M."/>
            <person name="Chan C."/>
        </authorList>
    </citation>
    <scope>NUCLEOTIDE SEQUENCE [LARGE SCALE GENOMIC DNA]</scope>
</reference>
<evidence type="ECO:0000256" key="2">
    <source>
        <dbReference type="PROSITE-ProRule" id="PRU00708"/>
    </source>
</evidence>
<dbReference type="PANTHER" id="PTHR47447">
    <property type="entry name" value="OS03G0856100 PROTEIN"/>
    <property type="match status" value="1"/>
</dbReference>
<protein>
    <recommendedName>
        <fullName evidence="4">PROP1-like PPR domain-containing protein</fullName>
    </recommendedName>
</protein>
<dbReference type="Gene3D" id="1.25.40.10">
    <property type="entry name" value="Tetratricopeptide repeat domain"/>
    <property type="match status" value="5"/>
</dbReference>
<dbReference type="Pfam" id="PF17177">
    <property type="entry name" value="PPR_long"/>
    <property type="match status" value="1"/>
</dbReference>
<feature type="repeat" description="PPR" evidence="2">
    <location>
        <begin position="519"/>
        <end position="553"/>
    </location>
</feature>
<feature type="repeat" description="PPR" evidence="2">
    <location>
        <begin position="484"/>
        <end position="518"/>
    </location>
</feature>
<comment type="caution">
    <text evidence="5">The sequence shown here is derived from an EMBL/GenBank/DDBJ whole genome shotgun (WGS) entry which is preliminary data.</text>
</comment>
<evidence type="ECO:0000313" key="6">
    <source>
        <dbReference type="Proteomes" id="UP001189429"/>
    </source>
</evidence>
<feature type="repeat" description="PPR" evidence="2">
    <location>
        <begin position="414"/>
        <end position="448"/>
    </location>
</feature>
<feature type="repeat" description="PPR" evidence="2">
    <location>
        <begin position="449"/>
        <end position="483"/>
    </location>
</feature>
<sequence>MDRWNEDKGEQHETFVMVAFTARAASLEPAPPQPREGQLRAPAHAPGRSAPLGRLARGLLAAGARRRGRRAGAAAAIRGEPDGACGGVARLDSLAAAGDVAAATAAFEVLSARAPVAKQTMLWNLVLKAHAKAGDARGARAWFEDMVDHGIRVNLKTLGKLVESAANAGLLYLAEQWIFELLHPATKTRRLVEATMSLDDDEEMQAYSMAINASAKAGDVERAVAWIQRLQALNLLLAKIPFSTVVHAYAKQGDIMGASRWFHAMLDMQITPDAVAYGAMIDACAKGREWGRALELLRGAGSQHGGAVDSVSYTAMADACAKRGDSAGAAHWLGKMEQAQCAPNVLSYNTVLDACSRTGATAQASRWLGRMMRSGVAPNEYTYTTIISSCARRKDAREAAEWLRAMQGARLEPRVAAYNAVLDACAKRGDAEGAAGWMRAMRDARLTPDEISYTALVDSCAQHGDTDGADRWLREMEECQCGPSVAAHNAAISSCAKAGDALLAVERLERMARSALRPDVISYNAVINSHARGEDPPGALRWLEKIEEDLLTPSVVSYNTVVGAYARQGDPDSVATVLERMSSAGLQPNEVTWALMLQACANAIPRTREPWQPSASSGRWSRRARVRTRLPSRRWGGQSARSVGLRWWRSWAWATGPQAGPPLARAEPSRAPRAAGESSRQAKGGRRQARAAPGRVRGRNMPDLSHKKQGAERAAATGRSGRVLPLPSAPRRPSPATLSGGPRETAHCAASTRS</sequence>
<feature type="domain" description="PROP1-like PPR" evidence="4">
    <location>
        <begin position="314"/>
        <end position="475"/>
    </location>
</feature>
<evidence type="ECO:0000256" key="1">
    <source>
        <dbReference type="ARBA" id="ARBA00022737"/>
    </source>
</evidence>
<evidence type="ECO:0000259" key="4">
    <source>
        <dbReference type="Pfam" id="PF17177"/>
    </source>
</evidence>
<feature type="repeat" description="PPR" evidence="2">
    <location>
        <begin position="344"/>
        <end position="378"/>
    </location>
</feature>
<feature type="repeat" description="PPR" evidence="2">
    <location>
        <begin position="309"/>
        <end position="343"/>
    </location>
</feature>
<feature type="repeat" description="PPR" evidence="2">
    <location>
        <begin position="554"/>
        <end position="588"/>
    </location>
</feature>
<feature type="non-terminal residue" evidence="5">
    <location>
        <position position="754"/>
    </location>
</feature>
<dbReference type="PANTHER" id="PTHR47447:SF17">
    <property type="entry name" value="OS12G0638900 PROTEIN"/>
    <property type="match status" value="1"/>
</dbReference>
<name>A0ABN9XDK5_9DINO</name>
<feature type="repeat" description="PPR" evidence="2">
    <location>
        <begin position="238"/>
        <end position="272"/>
    </location>
</feature>
<keyword evidence="6" id="KW-1185">Reference proteome</keyword>
<feature type="repeat" description="PPR" evidence="2">
    <location>
        <begin position="379"/>
        <end position="413"/>
    </location>
</feature>
<accession>A0ABN9XDK5</accession>
<dbReference type="PROSITE" id="PS51375">
    <property type="entry name" value="PPR"/>
    <property type="match status" value="10"/>
</dbReference>
<feature type="region of interest" description="Disordered" evidence="3">
    <location>
        <begin position="657"/>
        <end position="754"/>
    </location>
</feature>
<organism evidence="5 6">
    <name type="scientific">Prorocentrum cordatum</name>
    <dbReference type="NCBI Taxonomy" id="2364126"/>
    <lineage>
        <taxon>Eukaryota</taxon>
        <taxon>Sar</taxon>
        <taxon>Alveolata</taxon>
        <taxon>Dinophyceae</taxon>
        <taxon>Prorocentrales</taxon>
        <taxon>Prorocentraceae</taxon>
        <taxon>Prorocentrum</taxon>
    </lineage>
</organism>
<evidence type="ECO:0000256" key="3">
    <source>
        <dbReference type="SAM" id="MobiDB-lite"/>
    </source>
</evidence>
<dbReference type="Pfam" id="PF13812">
    <property type="entry name" value="PPR_3"/>
    <property type="match status" value="1"/>
</dbReference>
<dbReference type="InterPro" id="IPR011990">
    <property type="entry name" value="TPR-like_helical_dom_sf"/>
</dbReference>
<dbReference type="NCBIfam" id="TIGR00756">
    <property type="entry name" value="PPR"/>
    <property type="match status" value="8"/>
</dbReference>
<feature type="repeat" description="PPR" evidence="2">
    <location>
        <begin position="119"/>
        <end position="153"/>
    </location>
</feature>